<proteinExistence type="predicted"/>
<keyword evidence="2" id="KW-1185">Reference proteome</keyword>
<dbReference type="AlphaFoldDB" id="D2U8H8"/>
<gene>
    <name evidence="1" type="ordered locus">XALc_0171</name>
</gene>
<accession>D2U8H8</accession>
<evidence type="ECO:0000313" key="1">
    <source>
        <dbReference type="EMBL" id="CBA14717.1"/>
    </source>
</evidence>
<dbReference type="KEGG" id="xal:XALC_0171"/>
<dbReference type="STRING" id="380358.XALC_0171"/>
<dbReference type="RefSeq" id="WP_012914734.1">
    <property type="nucleotide sequence ID" value="NC_013722.1"/>
</dbReference>
<evidence type="ECO:0000313" key="2">
    <source>
        <dbReference type="Proteomes" id="UP000001890"/>
    </source>
</evidence>
<organism evidence="1 2">
    <name type="scientific">Xanthomonas albilineans (strain GPE PC73 / CFBP 7063)</name>
    <dbReference type="NCBI Taxonomy" id="380358"/>
    <lineage>
        <taxon>Bacteria</taxon>
        <taxon>Pseudomonadati</taxon>
        <taxon>Pseudomonadota</taxon>
        <taxon>Gammaproteobacteria</taxon>
        <taxon>Lysobacterales</taxon>
        <taxon>Lysobacteraceae</taxon>
        <taxon>Xanthomonas</taxon>
    </lineage>
</organism>
<name>D2U8H8_XANAP</name>
<reference evidence="1 2" key="1">
    <citation type="journal article" date="2009" name="BMC Genomics">
        <title>The complete genome sequence of Xanthomonas albilineans provides new insights into the reductive genome evolution of the xylem-limited Xanthomonadaceae.</title>
        <authorList>
            <person name="Pieretti I."/>
            <person name="Royer M."/>
            <person name="Barbe V."/>
            <person name="Carrere S."/>
            <person name="Koebnik R."/>
            <person name="Cociancich S."/>
            <person name="Couloux A."/>
            <person name="Darrasse A."/>
            <person name="Gouzy J."/>
            <person name="Jacques M.A."/>
            <person name="Lauber E."/>
            <person name="Manceau C."/>
            <person name="Mangenot S."/>
            <person name="Poussier S."/>
            <person name="Segurens B."/>
            <person name="Szurek B."/>
            <person name="Verdier V."/>
            <person name="Arlat M."/>
            <person name="Rott P."/>
        </authorList>
    </citation>
    <scope>NUCLEOTIDE SEQUENCE [LARGE SCALE GENOMIC DNA]</scope>
    <source>
        <strain evidence="2">GPE PC73 / CFBP 7063</strain>
    </source>
</reference>
<dbReference type="EMBL" id="FP565176">
    <property type="protein sequence ID" value="CBA14717.1"/>
    <property type="molecule type" value="Genomic_DNA"/>
</dbReference>
<protein>
    <submittedName>
        <fullName evidence="1">Uncharacterized protein</fullName>
    </submittedName>
</protein>
<sequence>MAAAEHSTFWILYGHYGPTMSVEQFRAEFTPKLMMKTLQNWIARGDAPRPVNGVLDVRDVAAWWDAQRTNAAPSGS</sequence>
<dbReference type="Proteomes" id="UP000001890">
    <property type="component" value="Chromosome"/>
</dbReference>